<dbReference type="EMBL" id="JAMYPJ010000013">
    <property type="protein sequence ID" value="MER8933621.1"/>
    <property type="molecule type" value="Genomic_DNA"/>
</dbReference>
<dbReference type="Proteomes" id="UP001464387">
    <property type="component" value="Unassembled WGS sequence"/>
</dbReference>
<keyword evidence="3" id="KW-1185">Reference proteome</keyword>
<gene>
    <name evidence="2" type="ORF">NKI33_11660</name>
</gene>
<evidence type="ECO:0000256" key="1">
    <source>
        <dbReference type="SAM" id="MobiDB-lite"/>
    </source>
</evidence>
<comment type="caution">
    <text evidence="2">The sequence shown here is derived from an EMBL/GenBank/DDBJ whole genome shotgun (WGS) entry which is preliminary data.</text>
</comment>
<protein>
    <submittedName>
        <fullName evidence="2">Uncharacterized protein</fullName>
    </submittedName>
</protein>
<reference evidence="2 3" key="1">
    <citation type="journal article" date="2024" name="Proc. Natl. Acad. Sci. U.S.A.">
        <title>The evolutionary genomics of adaptation to stress in wild rhizobium bacteria.</title>
        <authorList>
            <person name="Kehlet-Delgado H."/>
            <person name="Montoya A.P."/>
            <person name="Jensen K.T."/>
            <person name="Wendlandt C.E."/>
            <person name="Dexheimer C."/>
            <person name="Roberts M."/>
            <person name="Torres Martinez L."/>
            <person name="Friesen M.L."/>
            <person name="Griffitts J.S."/>
            <person name="Porter S.S."/>
        </authorList>
    </citation>
    <scope>NUCLEOTIDE SEQUENCE [LARGE SCALE GENOMIC DNA]</scope>
    <source>
        <strain evidence="2 3">M0729</strain>
    </source>
</reference>
<accession>A0ABV1YEM1</accession>
<feature type="region of interest" description="Disordered" evidence="1">
    <location>
        <begin position="1"/>
        <end position="22"/>
    </location>
</feature>
<evidence type="ECO:0000313" key="2">
    <source>
        <dbReference type="EMBL" id="MER8933621.1"/>
    </source>
</evidence>
<sequence>MAAASSIVVSPDHSANHANFDKTSNTNFQALSSARQDYVGIKLAELAALAPHMPFDVPKGNVTDKLCKVAG</sequence>
<evidence type="ECO:0000313" key="3">
    <source>
        <dbReference type="Proteomes" id="UP001464387"/>
    </source>
</evidence>
<organism evidence="2 3">
    <name type="scientific">Mesorhizobium opportunistum</name>
    <dbReference type="NCBI Taxonomy" id="593909"/>
    <lineage>
        <taxon>Bacteria</taxon>
        <taxon>Pseudomonadati</taxon>
        <taxon>Pseudomonadota</taxon>
        <taxon>Alphaproteobacteria</taxon>
        <taxon>Hyphomicrobiales</taxon>
        <taxon>Phyllobacteriaceae</taxon>
        <taxon>Mesorhizobium</taxon>
    </lineage>
</organism>
<proteinExistence type="predicted"/>
<dbReference type="RefSeq" id="WP_224687561.1">
    <property type="nucleotide sequence ID" value="NZ_CP097252.1"/>
</dbReference>
<name>A0ABV1YEM1_9HYPH</name>